<accession>A0A7X1B2U6</accession>
<dbReference type="NCBIfam" id="TIGR00621">
    <property type="entry name" value="ssb"/>
    <property type="match status" value="1"/>
</dbReference>
<gene>
    <name evidence="5" type="primary">ssb</name>
    <name evidence="5" type="ORF">H5P27_01025</name>
</gene>
<comment type="caution">
    <text evidence="5">The sequence shown here is derived from an EMBL/GenBank/DDBJ whole genome shotgun (WGS) entry which is preliminary data.</text>
</comment>
<dbReference type="GO" id="GO:0006260">
    <property type="term" value="P:DNA replication"/>
    <property type="evidence" value="ECO:0007669"/>
    <property type="project" value="InterPro"/>
</dbReference>
<comment type="caution">
    <text evidence="2">Lacks conserved residue(s) required for the propagation of feature annotation.</text>
</comment>
<dbReference type="SUPFAM" id="SSF50249">
    <property type="entry name" value="Nucleic acid-binding proteins"/>
    <property type="match status" value="1"/>
</dbReference>
<dbReference type="PROSITE" id="PS50935">
    <property type="entry name" value="SSB"/>
    <property type="match status" value="1"/>
</dbReference>
<dbReference type="HAMAP" id="MF_00984">
    <property type="entry name" value="SSB"/>
    <property type="match status" value="1"/>
</dbReference>
<organism evidence="5 6">
    <name type="scientific">Pelagicoccus albus</name>
    <dbReference type="NCBI Taxonomy" id="415222"/>
    <lineage>
        <taxon>Bacteria</taxon>
        <taxon>Pseudomonadati</taxon>
        <taxon>Verrucomicrobiota</taxon>
        <taxon>Opitutia</taxon>
        <taxon>Puniceicoccales</taxon>
        <taxon>Pelagicoccaceae</taxon>
        <taxon>Pelagicoccus</taxon>
    </lineage>
</organism>
<dbReference type="Proteomes" id="UP000526501">
    <property type="component" value="Unassembled WGS sequence"/>
</dbReference>
<reference evidence="5 6" key="1">
    <citation type="submission" date="2020-07" db="EMBL/GenBank/DDBJ databases">
        <authorList>
            <person name="Feng X."/>
        </authorList>
    </citation>
    <scope>NUCLEOTIDE SEQUENCE [LARGE SCALE GENOMIC DNA]</scope>
    <source>
        <strain evidence="5 6">JCM23202</strain>
    </source>
</reference>
<keyword evidence="1 2" id="KW-0238">DNA-binding</keyword>
<protein>
    <recommendedName>
        <fullName evidence="2 3">Single-stranded DNA-binding protein</fullName>
        <shortName evidence="2">SSB</shortName>
    </recommendedName>
</protein>
<dbReference type="CDD" id="cd04496">
    <property type="entry name" value="SSB_OBF"/>
    <property type="match status" value="1"/>
</dbReference>
<dbReference type="PIRSF" id="PIRSF002070">
    <property type="entry name" value="SSB"/>
    <property type="match status" value="1"/>
</dbReference>
<evidence type="ECO:0000256" key="3">
    <source>
        <dbReference type="PIRNR" id="PIRNR002070"/>
    </source>
</evidence>
<evidence type="ECO:0000256" key="2">
    <source>
        <dbReference type="HAMAP-Rule" id="MF_00984"/>
    </source>
</evidence>
<dbReference type="EMBL" id="JACHVC010000001">
    <property type="protein sequence ID" value="MBC2604630.1"/>
    <property type="molecule type" value="Genomic_DNA"/>
</dbReference>
<evidence type="ECO:0000313" key="6">
    <source>
        <dbReference type="Proteomes" id="UP000526501"/>
    </source>
</evidence>
<dbReference type="InterPro" id="IPR000424">
    <property type="entry name" value="Primosome_PriB/ssb"/>
</dbReference>
<feature type="region of interest" description="Disordered" evidence="4">
    <location>
        <begin position="104"/>
        <end position="148"/>
    </location>
</feature>
<dbReference type="PANTHER" id="PTHR10302">
    <property type="entry name" value="SINGLE-STRANDED DNA-BINDING PROTEIN"/>
    <property type="match status" value="1"/>
</dbReference>
<dbReference type="AlphaFoldDB" id="A0A7X1B2U6"/>
<dbReference type="InterPro" id="IPR011344">
    <property type="entry name" value="ssDNA-bd"/>
</dbReference>
<evidence type="ECO:0000256" key="1">
    <source>
        <dbReference type="ARBA" id="ARBA00023125"/>
    </source>
</evidence>
<evidence type="ECO:0000256" key="4">
    <source>
        <dbReference type="SAM" id="MobiDB-lite"/>
    </source>
</evidence>
<proteinExistence type="inferred from homology"/>
<dbReference type="Pfam" id="PF00436">
    <property type="entry name" value="SSB"/>
    <property type="match status" value="1"/>
</dbReference>
<keyword evidence="6" id="KW-1185">Reference proteome</keyword>
<dbReference type="PANTHER" id="PTHR10302:SF27">
    <property type="entry name" value="SINGLE-STRANDED DNA-BINDING PROTEIN"/>
    <property type="match status" value="1"/>
</dbReference>
<dbReference type="InterPro" id="IPR012340">
    <property type="entry name" value="NA-bd_OB-fold"/>
</dbReference>
<dbReference type="GO" id="GO:0003697">
    <property type="term" value="F:single-stranded DNA binding"/>
    <property type="evidence" value="ECO:0007669"/>
    <property type="project" value="UniProtKB-UniRule"/>
</dbReference>
<feature type="compositionally biased region" description="Polar residues" evidence="4">
    <location>
        <begin position="118"/>
        <end position="137"/>
    </location>
</feature>
<comment type="subunit">
    <text evidence="2">Homotetramer.</text>
</comment>
<name>A0A7X1B2U6_9BACT</name>
<dbReference type="GO" id="GO:0009295">
    <property type="term" value="C:nucleoid"/>
    <property type="evidence" value="ECO:0007669"/>
    <property type="project" value="TreeGrafter"/>
</dbReference>
<sequence length="148" mass="16251">MANFNKVILLGNLTRDPELRVTPKGTSVCQFGMAVNRVYRSGDETQEETTFVDLEAWGKQAEIISKYVSKGNPLFVEGRLKFDSWESKEGEKRSKLKVIVENMQLMGSRGDNGGSQSGGSYTPAQRSAPSPSNQTPSAGDDIEEDVPF</sequence>
<dbReference type="RefSeq" id="WP_185658521.1">
    <property type="nucleotide sequence ID" value="NZ_CAWPOO010000001.1"/>
</dbReference>
<dbReference type="Gene3D" id="2.40.50.140">
    <property type="entry name" value="Nucleic acid-binding proteins"/>
    <property type="match status" value="1"/>
</dbReference>
<evidence type="ECO:0000313" key="5">
    <source>
        <dbReference type="EMBL" id="MBC2604630.1"/>
    </source>
</evidence>